<organism evidence="1 2">
    <name type="scientific">Cytobacillus firmus</name>
    <name type="common">Bacillus firmus</name>
    <dbReference type="NCBI Taxonomy" id="1399"/>
    <lineage>
        <taxon>Bacteria</taxon>
        <taxon>Bacillati</taxon>
        <taxon>Bacillota</taxon>
        <taxon>Bacilli</taxon>
        <taxon>Bacillales</taxon>
        <taxon>Bacillaceae</taxon>
        <taxon>Cytobacillus</taxon>
    </lineage>
</organism>
<proteinExistence type="predicted"/>
<name>A0A366JR02_CYTFI</name>
<protein>
    <submittedName>
        <fullName evidence="1">Uncharacterized protein</fullName>
    </submittedName>
</protein>
<evidence type="ECO:0000313" key="2">
    <source>
        <dbReference type="Proteomes" id="UP000252731"/>
    </source>
</evidence>
<sequence>MENGKISLEGMSTKIFIFEDTDHLLILDTEGFVQKVKSVNFVNKYKKEV</sequence>
<dbReference type="Proteomes" id="UP000252731">
    <property type="component" value="Unassembled WGS sequence"/>
</dbReference>
<accession>A0A366JR02</accession>
<comment type="caution">
    <text evidence="1">The sequence shown here is derived from an EMBL/GenBank/DDBJ whole genome shotgun (WGS) entry which is preliminary data.</text>
</comment>
<gene>
    <name evidence="1" type="ORF">DFO70_11087</name>
</gene>
<evidence type="ECO:0000313" key="1">
    <source>
        <dbReference type="EMBL" id="RBP89981.1"/>
    </source>
</evidence>
<dbReference type="EMBL" id="QNSF01000010">
    <property type="protein sequence ID" value="RBP89981.1"/>
    <property type="molecule type" value="Genomic_DNA"/>
</dbReference>
<keyword evidence="2" id="KW-1185">Reference proteome</keyword>
<dbReference type="AlphaFoldDB" id="A0A366JR02"/>
<reference evidence="1 2" key="1">
    <citation type="submission" date="2018-06" db="EMBL/GenBank/DDBJ databases">
        <title>Freshwater and sediment microbial communities from various areas in North America, analyzing microbe dynamics in response to fracking.</title>
        <authorList>
            <person name="Lamendella R."/>
        </authorList>
    </citation>
    <scope>NUCLEOTIDE SEQUENCE [LARGE SCALE GENOMIC DNA]</scope>
    <source>
        <strain evidence="1 2">14_TX</strain>
    </source>
</reference>